<keyword evidence="2" id="KW-1185">Reference proteome</keyword>
<reference evidence="2" key="1">
    <citation type="journal article" date="2020" name="bioRxiv">
        <title>Integrative omics analysis of Pseudomonas aeruginosa virus PA5oct highlights the molecular complexity of jumbo phages.</title>
        <authorList>
            <person name="Lood C."/>
            <person name="Danis-Wlodarczyk K."/>
            <person name="Blasdel B.G."/>
            <person name="Jang H.B."/>
            <person name="Vandenheuvel D."/>
            <person name="Briers Y."/>
            <person name="Noben J.-P."/>
            <person name="van Noort V."/>
            <person name="Drulis-Kawa Z."/>
            <person name="Lavigne R."/>
        </authorList>
    </citation>
    <scope>NUCLEOTIDE SEQUENCE [LARGE SCALE GENOMIC DNA]</scope>
</reference>
<organism evidence="1 2">
    <name type="scientific">Pseudomonas phage vB_PaeM_PA5oct</name>
    <dbReference type="NCBI Taxonomy" id="2163605"/>
    <lineage>
        <taxon>Viruses</taxon>
        <taxon>Duplodnaviria</taxon>
        <taxon>Heunggongvirae</taxon>
        <taxon>Uroviricota</taxon>
        <taxon>Caudoviricetes</taxon>
        <taxon>Arenbergviridae</taxon>
        <taxon>Wroclawvirus</taxon>
        <taxon>Wroclawvirus PA5oct</taxon>
    </lineage>
</organism>
<dbReference type="EMBL" id="MK797984">
    <property type="protein sequence ID" value="QCG76090.1"/>
    <property type="molecule type" value="Genomic_DNA"/>
</dbReference>
<evidence type="ECO:0000313" key="2">
    <source>
        <dbReference type="Proteomes" id="UP000316733"/>
    </source>
</evidence>
<accession>A0A4Y5JUG7</accession>
<dbReference type="Gene3D" id="3.40.960.10">
    <property type="entry name" value="VSR Endonuclease"/>
    <property type="match status" value="1"/>
</dbReference>
<protein>
    <submittedName>
        <fullName evidence="1">Uncharacterized protein</fullName>
    </submittedName>
</protein>
<dbReference type="Proteomes" id="UP000316733">
    <property type="component" value="Segment"/>
</dbReference>
<evidence type="ECO:0000313" key="1">
    <source>
        <dbReference type="EMBL" id="QCG76090.1"/>
    </source>
</evidence>
<gene>
    <name evidence="1" type="ORF">EST35_0209</name>
</gene>
<sequence>MGNYNVLSTKNFKKLCNELNIVTISEKYISDIRKIEDSAKSKVDSASQRMILTMITVKVPDLYDAYNRYYQLRTDGISTKTQDSISYIFGKDFLESVNLLISNRYKTAFRKGMTVEEAFITRNKDFSNNGVYYNQMTDKQKKRLSLLLSVYTPERLEFYKKTISFFIKLDLTNYAGRMKRLMKLGSSTSLYASVLRYGKSVGKSTHSSVSAVKRNYLPTSIQYWMAKGFDEDTALVKINEHQQKASAMSSKKLKGTSEYSVRSVAYWIKNGYSEEEAKGKVSNIQNTWKNVSQEERDRRIESWMTTMSLKTDEEKSLINLKKTHSPEGIMARTNCDYDIAFKQSVDFFKKRNNSSKVSQELFWGIAEDIDTDGVYFSELNYEYPVMGKIVDFYDSKSKTVIEFYGNFWHADSTYTDDTLIYGKTAKEIRESDIYRETLIRSSDLVSDFIVVWEKDFRKNPKETIKNLVNILNNKRKF</sequence>
<proteinExistence type="predicted"/>
<name>A0A4Y5JUG7_9CAUD</name>